<gene>
    <name evidence="10" type="primary">106090143</name>
</gene>
<sequence length="430" mass="49440">MSKIKQFFKKKKEEAAFKFKLGESSLGHGHSLNSSDAASSSQKNERSSEKYVPPKRKELSNEARSAADAALLRVQKKDPKVLNTSLAAIKAQAKRELEAEAATKKGEAKCESESKSEMMCDGVFYRCPLVSDEVLPKKDWKIKIKEFLYQQLSTSEEKALTSCLIILNCNTKDKADDCVLTLTKYLENIINHPNEEKYCSIRMSNRIFSEKVRYVDGAIDFLNACGFREIVLDNEPFLIWSKDNIEQDYELASLLEALKNAEQIHLELDRNLKVLLPSQVKNVSLPNDFYRISPEEIKREQQLRTEAIENTQILKTKAMREREEHRTLRMYKYALVRVKFPNGLYLQGTFNVYEKLSDVFEFVQSCLSNESMEFNLVASSEGKFAEEDLDKSLFDLRLIPNVLLLFTVPELNSQDCNYLKEDLLLLVQNM</sequence>
<feature type="compositionally biased region" description="Low complexity" evidence="8">
    <location>
        <begin position="24"/>
        <end position="41"/>
    </location>
</feature>
<evidence type="ECO:0000256" key="6">
    <source>
        <dbReference type="ARBA" id="ARBA00070523"/>
    </source>
</evidence>
<comment type="function">
    <text evidence="4">May negatively regulate the ATPase activity of VCP, an ATP-driven segregase that associates with different cofactors to control a wide variety of cellular processes. As a cofactor of VCP, it may play a role in the transport of CAV1 to lysosomes for degradation. It may also play a role in endoplasmic reticulum-associated degradation (ERAD) of misfolded proteins. Together with VCP and other cofactors, it may play a role in macroautophagy, regulating for instance the clearance of damaged lysosomes.</text>
</comment>
<dbReference type="SUPFAM" id="SSF54236">
    <property type="entry name" value="Ubiquitin-like"/>
    <property type="match status" value="1"/>
</dbReference>
<evidence type="ECO:0000256" key="8">
    <source>
        <dbReference type="SAM" id="MobiDB-lite"/>
    </source>
</evidence>
<dbReference type="VEuPathDB" id="VectorBase:SCAU003550"/>
<dbReference type="PROSITE" id="PS50033">
    <property type="entry name" value="UBX"/>
    <property type="match status" value="1"/>
</dbReference>
<comment type="subunit">
    <text evidence="5">Interacts with VCP through the PUB domain (via C-terminus) and VIM motif (via N-terminus); the interaction is direct. Forms a ternary complex with CAV1 and VCP. Interacts with SYVN1. Interacts with HERPUD1. Interacts with VCPKMT. May interact with DERL1. Interacts with PLAA, VCP and YOD1; may form a complex involved in macroautophagy. Interacts with LMAN1.</text>
</comment>
<evidence type="ECO:0000256" key="5">
    <source>
        <dbReference type="ARBA" id="ARBA00065525"/>
    </source>
</evidence>
<protein>
    <recommendedName>
        <fullName evidence="6">UBX domain-containing protein 6</fullName>
    </recommendedName>
    <alternativeName>
        <fullName evidence="7">UBX domain-containing protein 1</fullName>
    </alternativeName>
</protein>
<dbReference type="FunFam" id="3.10.20.90:FF:000185">
    <property type="entry name" value="UBX domain-containing protein 6"/>
    <property type="match status" value="1"/>
</dbReference>
<dbReference type="PANTHER" id="PTHR23153">
    <property type="entry name" value="UBX-RELATED"/>
    <property type="match status" value="1"/>
</dbReference>
<dbReference type="STRING" id="35570.A0A1I8NZT5"/>
<evidence type="ECO:0000256" key="2">
    <source>
        <dbReference type="ARBA" id="ARBA00022786"/>
    </source>
</evidence>
<dbReference type="AlphaFoldDB" id="A0A1I8NZT5"/>
<dbReference type="InterPro" id="IPR001012">
    <property type="entry name" value="UBX_dom"/>
</dbReference>
<evidence type="ECO:0000256" key="3">
    <source>
        <dbReference type="ARBA" id="ARBA00023136"/>
    </source>
</evidence>
<dbReference type="Pfam" id="PF09409">
    <property type="entry name" value="PUB"/>
    <property type="match status" value="1"/>
</dbReference>
<dbReference type="PANTHER" id="PTHR23153:SF38">
    <property type="entry name" value="UBX DOMAIN-CONTAINING PROTEIN 6"/>
    <property type="match status" value="1"/>
</dbReference>
<feature type="domain" description="UBX" evidence="9">
    <location>
        <begin position="336"/>
        <end position="406"/>
    </location>
</feature>
<reference evidence="10" key="1">
    <citation type="submission" date="2020-05" db="UniProtKB">
        <authorList>
            <consortium name="EnsemblMetazoa"/>
        </authorList>
    </citation>
    <scope>IDENTIFICATION</scope>
    <source>
        <strain evidence="10">USDA</strain>
    </source>
</reference>
<dbReference type="CDD" id="cd10460">
    <property type="entry name" value="PUB_UBXD1"/>
    <property type="match status" value="1"/>
</dbReference>
<organism evidence="10 11">
    <name type="scientific">Stomoxys calcitrans</name>
    <name type="common">Stable fly</name>
    <name type="synonym">Conops calcitrans</name>
    <dbReference type="NCBI Taxonomy" id="35570"/>
    <lineage>
        <taxon>Eukaryota</taxon>
        <taxon>Metazoa</taxon>
        <taxon>Ecdysozoa</taxon>
        <taxon>Arthropoda</taxon>
        <taxon>Hexapoda</taxon>
        <taxon>Insecta</taxon>
        <taxon>Pterygota</taxon>
        <taxon>Neoptera</taxon>
        <taxon>Endopterygota</taxon>
        <taxon>Diptera</taxon>
        <taxon>Brachycera</taxon>
        <taxon>Muscomorpha</taxon>
        <taxon>Muscoidea</taxon>
        <taxon>Muscidae</taxon>
        <taxon>Stomoxys</taxon>
    </lineage>
</organism>
<dbReference type="InterPro" id="IPR018997">
    <property type="entry name" value="PUB_domain"/>
</dbReference>
<dbReference type="GO" id="GO:0016020">
    <property type="term" value="C:membrane"/>
    <property type="evidence" value="ECO:0007669"/>
    <property type="project" value="UniProtKB-SubCell"/>
</dbReference>
<dbReference type="InterPro" id="IPR042774">
    <property type="entry name" value="UBXN6_PUB"/>
</dbReference>
<evidence type="ECO:0000256" key="7">
    <source>
        <dbReference type="ARBA" id="ARBA00075815"/>
    </source>
</evidence>
<dbReference type="CDD" id="cd16119">
    <property type="entry name" value="UBX_UBXN6"/>
    <property type="match status" value="1"/>
</dbReference>
<dbReference type="GO" id="GO:0006950">
    <property type="term" value="P:response to stress"/>
    <property type="evidence" value="ECO:0007669"/>
    <property type="project" value="UniProtKB-ARBA"/>
</dbReference>
<evidence type="ECO:0000313" key="10">
    <source>
        <dbReference type="EnsemblMetazoa" id="SCAU003550-PA"/>
    </source>
</evidence>
<evidence type="ECO:0000256" key="1">
    <source>
        <dbReference type="ARBA" id="ARBA00004170"/>
    </source>
</evidence>
<evidence type="ECO:0000256" key="4">
    <source>
        <dbReference type="ARBA" id="ARBA00059509"/>
    </source>
</evidence>
<keyword evidence="11" id="KW-1185">Reference proteome</keyword>
<proteinExistence type="predicted"/>
<evidence type="ECO:0000259" key="9">
    <source>
        <dbReference type="PROSITE" id="PS50033"/>
    </source>
</evidence>
<dbReference type="SMART" id="SM00166">
    <property type="entry name" value="UBX"/>
    <property type="match status" value="1"/>
</dbReference>
<accession>A0A1I8NZT5</accession>
<dbReference type="KEGG" id="scac:106090143"/>
<dbReference type="OrthoDB" id="49605at2759"/>
<evidence type="ECO:0000313" key="11">
    <source>
        <dbReference type="Proteomes" id="UP000095300"/>
    </source>
</evidence>
<dbReference type="SUPFAM" id="SSF143503">
    <property type="entry name" value="PUG domain-like"/>
    <property type="match status" value="1"/>
</dbReference>
<comment type="subcellular location">
    <subcellularLocation>
        <location evidence="1">Membrane</location>
        <topology evidence="1">Peripheral membrane protein</topology>
    </subcellularLocation>
</comment>
<keyword evidence="2" id="KW-0833">Ubl conjugation pathway</keyword>
<dbReference type="Proteomes" id="UP000095300">
    <property type="component" value="Unassembled WGS sequence"/>
</dbReference>
<dbReference type="EnsemblMetazoa" id="SCAU003550-RA">
    <property type="protein sequence ID" value="SCAU003550-PA"/>
    <property type="gene ID" value="SCAU003550"/>
</dbReference>
<name>A0A1I8NZT5_STOCA</name>
<dbReference type="GO" id="GO:0005737">
    <property type="term" value="C:cytoplasm"/>
    <property type="evidence" value="ECO:0007669"/>
    <property type="project" value="TreeGrafter"/>
</dbReference>
<dbReference type="SMART" id="SM00580">
    <property type="entry name" value="PUG"/>
    <property type="match status" value="1"/>
</dbReference>
<dbReference type="InterPro" id="IPR029071">
    <property type="entry name" value="Ubiquitin-like_domsf"/>
</dbReference>
<keyword evidence="3" id="KW-0472">Membrane</keyword>
<dbReference type="Gene3D" id="3.10.20.90">
    <property type="entry name" value="Phosphatidylinositol 3-kinase Catalytic Subunit, Chain A, domain 1"/>
    <property type="match status" value="1"/>
</dbReference>
<dbReference type="InterPro" id="IPR036339">
    <property type="entry name" value="PUB-like_dom_sf"/>
</dbReference>
<dbReference type="Gene3D" id="1.20.58.2190">
    <property type="match status" value="1"/>
</dbReference>
<feature type="region of interest" description="Disordered" evidence="8">
    <location>
        <begin position="24"/>
        <end position="64"/>
    </location>
</feature>
<dbReference type="Pfam" id="PF00789">
    <property type="entry name" value="UBX"/>
    <property type="match status" value="1"/>
</dbReference>